<name>A0A0R3U6J9_MESCO</name>
<dbReference type="Proteomes" id="UP000267029">
    <property type="component" value="Unassembled WGS sequence"/>
</dbReference>
<accession>A0A0R3U6J9</accession>
<reference evidence="3 4" key="1">
    <citation type="submission" date="2018-10" db="EMBL/GenBank/DDBJ databases">
        <authorList>
            <consortium name="Pathogen Informatics"/>
        </authorList>
    </citation>
    <scope>NUCLEOTIDE SEQUENCE [LARGE SCALE GENOMIC DNA]</scope>
</reference>
<sequence length="220" mass="24856">MTTRCAHRLLLHLALSTLLVDLDAKSDILTAKERSQLTDFHALHRSRVDPPAANMMLLSYSPQHEKLASSWLSACQFRYPPRENDSAFAGTNQNLAMSRSRGPSVLELAAAWAHEEKHYRASADKNCHYCGQYKKMIWATSRKFGCAKRDCGNSTLLMCVYAPGGNWEEDKPYLEGTSCSKCEKNTTCRKKQCDPNQLQPPQLGPIFWGLMAALFYTYIE</sequence>
<feature type="chain" id="PRO_5043132305" evidence="1">
    <location>
        <begin position="25"/>
        <end position="220"/>
    </location>
</feature>
<evidence type="ECO:0000256" key="1">
    <source>
        <dbReference type="SAM" id="SignalP"/>
    </source>
</evidence>
<evidence type="ECO:0000313" key="4">
    <source>
        <dbReference type="Proteomes" id="UP000267029"/>
    </source>
</evidence>
<dbReference type="SMART" id="SM00198">
    <property type="entry name" value="SCP"/>
    <property type="match status" value="1"/>
</dbReference>
<dbReference type="STRING" id="53468.A0A0R3U6J9"/>
<dbReference type="InterPro" id="IPR014044">
    <property type="entry name" value="CAP_dom"/>
</dbReference>
<dbReference type="WBParaSite" id="MCU_008528-RA">
    <property type="protein sequence ID" value="MCU_008528-RA"/>
    <property type="gene ID" value="MCU_008528"/>
</dbReference>
<gene>
    <name evidence="3" type="ORF">MCOS_LOCUS2405</name>
</gene>
<feature type="domain" description="SCP" evidence="2">
    <location>
        <begin position="32"/>
        <end position="169"/>
    </location>
</feature>
<feature type="signal peptide" evidence="1">
    <location>
        <begin position="1"/>
        <end position="24"/>
    </location>
</feature>
<proteinExistence type="predicted"/>
<dbReference type="Gene3D" id="3.40.33.10">
    <property type="entry name" value="CAP"/>
    <property type="match status" value="1"/>
</dbReference>
<evidence type="ECO:0000313" key="3">
    <source>
        <dbReference type="EMBL" id="VDD76402.1"/>
    </source>
</evidence>
<organism evidence="3 4">
    <name type="scientific">Mesocestoides corti</name>
    <name type="common">Flatworm</name>
    <dbReference type="NCBI Taxonomy" id="53468"/>
    <lineage>
        <taxon>Eukaryota</taxon>
        <taxon>Metazoa</taxon>
        <taxon>Spiralia</taxon>
        <taxon>Lophotrochozoa</taxon>
        <taxon>Platyhelminthes</taxon>
        <taxon>Cestoda</taxon>
        <taxon>Eucestoda</taxon>
        <taxon>Cyclophyllidea</taxon>
        <taxon>Mesocestoididae</taxon>
        <taxon>Mesocestoides</taxon>
    </lineage>
</organism>
<evidence type="ECO:0000259" key="2">
    <source>
        <dbReference type="SMART" id="SM00198"/>
    </source>
</evidence>
<dbReference type="OrthoDB" id="674273at2759"/>
<dbReference type="CDD" id="cd05380">
    <property type="entry name" value="CAP_euk"/>
    <property type="match status" value="1"/>
</dbReference>
<dbReference type="SUPFAM" id="SSF55797">
    <property type="entry name" value="PR-1-like"/>
    <property type="match status" value="1"/>
</dbReference>
<dbReference type="AlphaFoldDB" id="A0A0R3U6J9"/>
<protein>
    <submittedName>
        <fullName evidence="5">SCP domain-containing protein</fullName>
    </submittedName>
</protein>
<dbReference type="InterPro" id="IPR035940">
    <property type="entry name" value="CAP_sf"/>
</dbReference>
<dbReference type="EMBL" id="UXSR01000387">
    <property type="protein sequence ID" value="VDD76402.1"/>
    <property type="molecule type" value="Genomic_DNA"/>
</dbReference>
<keyword evidence="1" id="KW-0732">Signal</keyword>
<dbReference type="Pfam" id="PF00188">
    <property type="entry name" value="CAP"/>
    <property type="match status" value="1"/>
</dbReference>
<reference evidence="5" key="2">
    <citation type="submission" date="2019-11" db="UniProtKB">
        <authorList>
            <consortium name="WormBaseParasite"/>
        </authorList>
    </citation>
    <scope>IDENTIFICATION</scope>
</reference>
<dbReference type="InterPro" id="IPR001283">
    <property type="entry name" value="CRISP-related"/>
</dbReference>
<dbReference type="PANTHER" id="PTHR10334">
    <property type="entry name" value="CYSTEINE-RICH SECRETORY PROTEIN-RELATED"/>
    <property type="match status" value="1"/>
</dbReference>
<dbReference type="PRINTS" id="PR00837">
    <property type="entry name" value="V5TPXLIKE"/>
</dbReference>
<keyword evidence="4" id="KW-1185">Reference proteome</keyword>
<evidence type="ECO:0000313" key="5">
    <source>
        <dbReference type="WBParaSite" id="MCU_008528-RA"/>
    </source>
</evidence>